<evidence type="ECO:0000256" key="2">
    <source>
        <dbReference type="ARBA" id="ARBA00022771"/>
    </source>
</evidence>
<reference evidence="7" key="2">
    <citation type="submission" date="2021-04" db="EMBL/GenBank/DDBJ databases">
        <authorList>
            <person name="Podell S."/>
        </authorList>
    </citation>
    <scope>NUCLEOTIDE SEQUENCE</scope>
    <source>
        <strain evidence="7">Hildebrandi</strain>
    </source>
</reference>
<feature type="coiled-coil region" evidence="5">
    <location>
        <begin position="76"/>
        <end position="103"/>
    </location>
</feature>
<dbReference type="InterPro" id="IPR002893">
    <property type="entry name" value="Znf_MYND"/>
</dbReference>
<evidence type="ECO:0000313" key="7">
    <source>
        <dbReference type="EMBL" id="KAG7374386.1"/>
    </source>
</evidence>
<dbReference type="PANTHER" id="PTHR10237:SF14">
    <property type="entry name" value="MYND-TYPE DOMAIN-CONTAINING PROTEIN"/>
    <property type="match status" value="1"/>
</dbReference>
<protein>
    <submittedName>
        <fullName evidence="7">MYND finger domain containing protein</fullName>
    </submittedName>
</protein>
<dbReference type="InterPro" id="IPR024119">
    <property type="entry name" value="TF_DEAF-1"/>
</dbReference>
<dbReference type="Pfam" id="PF01753">
    <property type="entry name" value="zf-MYND"/>
    <property type="match status" value="1"/>
</dbReference>
<dbReference type="EMBL" id="JAGRRH010000001">
    <property type="protein sequence ID" value="KAG7374386.1"/>
    <property type="molecule type" value="Genomic_DNA"/>
</dbReference>
<proteinExistence type="predicted"/>
<keyword evidence="1" id="KW-0479">Metal-binding</keyword>
<keyword evidence="2 4" id="KW-0863">Zinc-finger</keyword>
<dbReference type="PROSITE" id="PS50865">
    <property type="entry name" value="ZF_MYND_2"/>
    <property type="match status" value="1"/>
</dbReference>
<comment type="caution">
    <text evidence="7">The sequence shown here is derived from an EMBL/GenBank/DDBJ whole genome shotgun (WGS) entry which is preliminary data.</text>
</comment>
<feature type="domain" description="MYND-type" evidence="6">
    <location>
        <begin position="165"/>
        <end position="204"/>
    </location>
</feature>
<reference evidence="7" key="1">
    <citation type="journal article" date="2021" name="Sci. Rep.">
        <title>Diploid genomic architecture of Nitzschia inconspicua, an elite biomass production diatom.</title>
        <authorList>
            <person name="Oliver A."/>
            <person name="Podell S."/>
            <person name="Pinowska A."/>
            <person name="Traller J.C."/>
            <person name="Smith S.R."/>
            <person name="McClure R."/>
            <person name="Beliaev A."/>
            <person name="Bohutskyi P."/>
            <person name="Hill E.A."/>
            <person name="Rabines A."/>
            <person name="Zheng H."/>
            <person name="Allen L.Z."/>
            <person name="Kuo A."/>
            <person name="Grigoriev I.V."/>
            <person name="Allen A.E."/>
            <person name="Hazlebeck D."/>
            <person name="Allen E.E."/>
        </authorList>
    </citation>
    <scope>NUCLEOTIDE SEQUENCE</scope>
    <source>
        <strain evidence="7">Hildebrandi</strain>
    </source>
</reference>
<evidence type="ECO:0000313" key="8">
    <source>
        <dbReference type="Proteomes" id="UP000693970"/>
    </source>
</evidence>
<evidence type="ECO:0000259" key="6">
    <source>
        <dbReference type="PROSITE" id="PS50865"/>
    </source>
</evidence>
<dbReference type="AlphaFoldDB" id="A0A9K3M8U3"/>
<dbReference type="GO" id="GO:0005634">
    <property type="term" value="C:nucleus"/>
    <property type="evidence" value="ECO:0007669"/>
    <property type="project" value="TreeGrafter"/>
</dbReference>
<gene>
    <name evidence="7" type="ORF">IV203_013481</name>
</gene>
<organism evidence="7 8">
    <name type="scientific">Nitzschia inconspicua</name>
    <dbReference type="NCBI Taxonomy" id="303405"/>
    <lineage>
        <taxon>Eukaryota</taxon>
        <taxon>Sar</taxon>
        <taxon>Stramenopiles</taxon>
        <taxon>Ochrophyta</taxon>
        <taxon>Bacillariophyta</taxon>
        <taxon>Bacillariophyceae</taxon>
        <taxon>Bacillariophycidae</taxon>
        <taxon>Bacillariales</taxon>
        <taxon>Bacillariaceae</taxon>
        <taxon>Nitzschia</taxon>
    </lineage>
</organism>
<dbReference type="PROSITE" id="PS01360">
    <property type="entry name" value="ZF_MYND_1"/>
    <property type="match status" value="1"/>
</dbReference>
<accession>A0A9K3M8U3</accession>
<dbReference type="PANTHER" id="PTHR10237">
    <property type="entry name" value="DEFORMED EPIDERMAL AUTOREGULATORY FACTOR 1 HOMOLOG SUPPRESSIN"/>
    <property type="match status" value="1"/>
</dbReference>
<keyword evidence="8" id="KW-1185">Reference proteome</keyword>
<evidence type="ECO:0000256" key="5">
    <source>
        <dbReference type="SAM" id="Coils"/>
    </source>
</evidence>
<dbReference type="Proteomes" id="UP000693970">
    <property type="component" value="Unassembled WGS sequence"/>
</dbReference>
<evidence type="ECO:0000256" key="4">
    <source>
        <dbReference type="PROSITE-ProRule" id="PRU00134"/>
    </source>
</evidence>
<sequence length="311" mass="36058">MLYTDDIGRSFCDPHRRDYCHECCYDFRTVNRNVEAQVGLRKMPTPVEEAAEFWAVAVDALKRMEQMHPRPSEEVFEQNRQFMREHEEKLRRFEEQGLDVETAKRNALEKQKADYLEMVAMAQAMSRKHPNQREFEIGGSETQQLYDQLLKAPKGKSGRADKFTCVYCNKTSPTELKMCARCKVVSYCSRDCQTAHWKAHKKECVPVDKEPKSLPLTWDQVEAHRCAPVMGKTLEVRAILDESAMRQVMSCKDRNGVVRRVAAYNNSRSIPGLRVGSLLRWKNPRFHYFMDGSSGARIEEADLKNIQIINN</sequence>
<dbReference type="GO" id="GO:0000981">
    <property type="term" value="F:DNA-binding transcription factor activity, RNA polymerase II-specific"/>
    <property type="evidence" value="ECO:0007669"/>
    <property type="project" value="TreeGrafter"/>
</dbReference>
<dbReference type="OrthoDB" id="40466at2759"/>
<evidence type="ECO:0000256" key="1">
    <source>
        <dbReference type="ARBA" id="ARBA00022723"/>
    </source>
</evidence>
<keyword evidence="5" id="KW-0175">Coiled coil</keyword>
<evidence type="ECO:0000256" key="3">
    <source>
        <dbReference type="ARBA" id="ARBA00022833"/>
    </source>
</evidence>
<dbReference type="GO" id="GO:0008270">
    <property type="term" value="F:zinc ion binding"/>
    <property type="evidence" value="ECO:0007669"/>
    <property type="project" value="UniProtKB-KW"/>
</dbReference>
<keyword evidence="3" id="KW-0862">Zinc</keyword>
<name>A0A9K3M8U3_9STRA</name>